<feature type="domain" description="GGDEF" evidence="4">
    <location>
        <begin position="441"/>
        <end position="573"/>
    </location>
</feature>
<dbReference type="InterPro" id="IPR000014">
    <property type="entry name" value="PAS"/>
</dbReference>
<dbReference type="InterPro" id="IPR000160">
    <property type="entry name" value="GGDEF_dom"/>
</dbReference>
<evidence type="ECO:0000313" key="6">
    <source>
        <dbReference type="Proteomes" id="UP000671960"/>
    </source>
</evidence>
<evidence type="ECO:0000259" key="1">
    <source>
        <dbReference type="PROSITE" id="PS50112"/>
    </source>
</evidence>
<evidence type="ECO:0000313" key="5">
    <source>
        <dbReference type="EMBL" id="QTF10804.1"/>
    </source>
</evidence>
<dbReference type="InterPro" id="IPR001610">
    <property type="entry name" value="PAC"/>
</dbReference>
<evidence type="ECO:0000259" key="3">
    <source>
        <dbReference type="PROSITE" id="PS50883"/>
    </source>
</evidence>
<dbReference type="InterPro" id="IPR001633">
    <property type="entry name" value="EAL_dom"/>
</dbReference>
<dbReference type="SMART" id="SM00065">
    <property type="entry name" value="GAF"/>
    <property type="match status" value="1"/>
</dbReference>
<dbReference type="InterPro" id="IPR052155">
    <property type="entry name" value="Biofilm_reg_signaling"/>
</dbReference>
<dbReference type="InterPro" id="IPR035965">
    <property type="entry name" value="PAS-like_dom_sf"/>
</dbReference>
<dbReference type="Pfam" id="PF00989">
    <property type="entry name" value="PAS"/>
    <property type="match status" value="2"/>
</dbReference>
<dbReference type="Proteomes" id="UP000671960">
    <property type="component" value="Chromosome"/>
</dbReference>
<dbReference type="NCBIfam" id="TIGR00229">
    <property type="entry name" value="sensory_box"/>
    <property type="match status" value="2"/>
</dbReference>
<dbReference type="SUPFAM" id="SSF55785">
    <property type="entry name" value="PYP-like sensor domain (PAS domain)"/>
    <property type="match status" value="2"/>
</dbReference>
<dbReference type="PROSITE" id="PS50887">
    <property type="entry name" value="GGDEF"/>
    <property type="match status" value="1"/>
</dbReference>
<accession>A0ABX7V4Z7</accession>
<feature type="domain" description="PAC" evidence="2">
    <location>
        <begin position="195"/>
        <end position="247"/>
    </location>
</feature>
<dbReference type="NCBIfam" id="TIGR00254">
    <property type="entry name" value="GGDEF"/>
    <property type="match status" value="1"/>
</dbReference>
<dbReference type="CDD" id="cd01949">
    <property type="entry name" value="GGDEF"/>
    <property type="match status" value="1"/>
</dbReference>
<gene>
    <name evidence="5" type="ORF">HC231_13460</name>
</gene>
<dbReference type="PROSITE" id="PS50112">
    <property type="entry name" value="PAS"/>
    <property type="match status" value="2"/>
</dbReference>
<dbReference type="InterPro" id="IPR029016">
    <property type="entry name" value="GAF-like_dom_sf"/>
</dbReference>
<organism evidence="5 6">
    <name type="scientific">Brenneria izadpanahii</name>
    <dbReference type="NCBI Taxonomy" id="2722756"/>
    <lineage>
        <taxon>Bacteria</taxon>
        <taxon>Pseudomonadati</taxon>
        <taxon>Pseudomonadota</taxon>
        <taxon>Gammaproteobacteria</taxon>
        <taxon>Enterobacterales</taxon>
        <taxon>Pectobacteriaceae</taxon>
        <taxon>Brenneria</taxon>
    </lineage>
</organism>
<dbReference type="InterPro" id="IPR012226">
    <property type="entry name" value="Diguanyl_cyclase/Pdiesterase"/>
</dbReference>
<dbReference type="InterPro" id="IPR000700">
    <property type="entry name" value="PAS-assoc_C"/>
</dbReference>
<dbReference type="CDD" id="cd01948">
    <property type="entry name" value="EAL"/>
    <property type="match status" value="1"/>
</dbReference>
<reference evidence="5 6" key="1">
    <citation type="submission" date="2020-03" db="EMBL/GenBank/DDBJ databases">
        <authorList>
            <person name="Bakhshi Ganjeh M."/>
        </authorList>
    </citation>
    <scope>NUCLEOTIDE SEQUENCE [LARGE SCALE GENOMIC DNA]</scope>
    <source>
        <strain evidence="6">Iran 50</strain>
    </source>
</reference>
<dbReference type="SUPFAM" id="SSF141868">
    <property type="entry name" value="EAL domain-like"/>
    <property type="match status" value="1"/>
</dbReference>
<sequence length="845" mass="93759">MLKQVIEQSVDAKVVIGENGSVLFFNAAAETLWGKNRESVIGREAGLLIPDIHSLTAHPGCDAASELASMAGTYRDIQIELDDGASEKIIEIGLSLINTAGQIFYLAIARDVSIVRRQQEERRLLSLALNKSGSAIYITDENWRITYLNDGFTRILGYTLAAAQGHTPPQLLTSGTSSRANIEAVWELFRQGKPFKGNRLLFRSDGRRLWADIMETPIYDEQGNLSHIVGVLTDITQPQIYQSLHQQVLEALVREQPLAQVMEQMCRLIESILPDCMASILRVDEQQRLHPLAAPSLPDDFMQAIDGLAIGPLVGSCGTAAFQNEAVIVTDIAQDPRWEAGRELALSLGLHACWSSPIRSGDGKVIGTFAFYFRQCREPDALHRKIAEICTNLCSLALEREDSRRDIRQLAFFDALTGLPNRNLLLAQADKTIDEVEREGAPLAVLFIDLDHFKAINDAYGHAAGDELLRTIADRLRQSSRTSDIVGRLSGDEFVIVLPYCGEEQVSEVLEKLRGAISQPFQLAGITVTPQSSIGISLYPNDGRDMTTLLLHADLAMYQAKRTRRGGLSFYNKEMNIAARERMMMEHELRLALANESLSLAWQPQVKLKDGELCGVEVLARWHHHELGYIPPSRFIPLAEECGLIHQLSDWVLNTACRQLARWREADVPVPGISINLSPASFYNPNLPAAILATLEKYGLESADLIIEITENILLDNSPNIMSSIMELHRSGIQLSIDDFGTGYSSLGYLRRLPISELKLDKSFVDDLEYDAASRALSKAVVGIGDGLELRLVAEGIEKRAQLEILQEHGYKLGQGYFFSKPLSVPEFESWLAESIRQSSHGALR</sequence>
<proteinExistence type="predicted"/>
<dbReference type="InterPro" id="IPR035919">
    <property type="entry name" value="EAL_sf"/>
</dbReference>
<feature type="domain" description="EAL" evidence="3">
    <location>
        <begin position="582"/>
        <end position="836"/>
    </location>
</feature>
<dbReference type="SMART" id="SM00086">
    <property type="entry name" value="PAC"/>
    <property type="match status" value="1"/>
</dbReference>
<dbReference type="Gene3D" id="3.30.450.20">
    <property type="entry name" value="PAS domain"/>
    <property type="match status" value="2"/>
</dbReference>
<dbReference type="SMART" id="SM00052">
    <property type="entry name" value="EAL"/>
    <property type="match status" value="1"/>
</dbReference>
<dbReference type="PROSITE" id="PS50883">
    <property type="entry name" value="EAL"/>
    <property type="match status" value="1"/>
</dbReference>
<dbReference type="SMART" id="SM00091">
    <property type="entry name" value="PAS"/>
    <property type="match status" value="2"/>
</dbReference>
<keyword evidence="6" id="KW-1185">Reference proteome</keyword>
<dbReference type="Pfam" id="PF00563">
    <property type="entry name" value="EAL"/>
    <property type="match status" value="1"/>
</dbReference>
<feature type="domain" description="PAS" evidence="1">
    <location>
        <begin position="121"/>
        <end position="159"/>
    </location>
</feature>
<dbReference type="InterPro" id="IPR029787">
    <property type="entry name" value="Nucleotide_cyclase"/>
</dbReference>
<dbReference type="PROSITE" id="PS50113">
    <property type="entry name" value="PAC"/>
    <property type="match status" value="1"/>
</dbReference>
<dbReference type="CDD" id="cd00130">
    <property type="entry name" value="PAS"/>
    <property type="match status" value="1"/>
</dbReference>
<dbReference type="SUPFAM" id="SSF55073">
    <property type="entry name" value="Nucleotide cyclase"/>
    <property type="match status" value="1"/>
</dbReference>
<evidence type="ECO:0000259" key="2">
    <source>
        <dbReference type="PROSITE" id="PS50113"/>
    </source>
</evidence>
<dbReference type="Gene3D" id="3.30.70.270">
    <property type="match status" value="1"/>
</dbReference>
<dbReference type="PANTHER" id="PTHR44757:SF2">
    <property type="entry name" value="BIOFILM ARCHITECTURE MAINTENANCE PROTEIN MBAA"/>
    <property type="match status" value="1"/>
</dbReference>
<dbReference type="InterPro" id="IPR043128">
    <property type="entry name" value="Rev_trsase/Diguanyl_cyclase"/>
</dbReference>
<dbReference type="PIRSF" id="PIRSF005925">
    <property type="entry name" value="Dos"/>
    <property type="match status" value="1"/>
</dbReference>
<name>A0ABX7V4Z7_9GAMM</name>
<protein>
    <submittedName>
        <fullName evidence="5">EAL domain-containing protein</fullName>
    </submittedName>
</protein>
<dbReference type="SMART" id="SM00267">
    <property type="entry name" value="GGDEF"/>
    <property type="match status" value="1"/>
</dbReference>
<dbReference type="InterPro" id="IPR003018">
    <property type="entry name" value="GAF"/>
</dbReference>
<dbReference type="Pfam" id="PF00990">
    <property type="entry name" value="GGDEF"/>
    <property type="match status" value="1"/>
</dbReference>
<dbReference type="EMBL" id="CP050854">
    <property type="protein sequence ID" value="QTF10804.1"/>
    <property type="molecule type" value="Genomic_DNA"/>
</dbReference>
<dbReference type="Gene3D" id="3.20.20.450">
    <property type="entry name" value="EAL domain"/>
    <property type="match status" value="1"/>
</dbReference>
<dbReference type="Gene3D" id="3.30.450.40">
    <property type="match status" value="1"/>
</dbReference>
<feature type="domain" description="PAS" evidence="1">
    <location>
        <begin position="1"/>
        <end position="51"/>
    </location>
</feature>
<dbReference type="Pfam" id="PF13185">
    <property type="entry name" value="GAF_2"/>
    <property type="match status" value="1"/>
</dbReference>
<dbReference type="SUPFAM" id="SSF55781">
    <property type="entry name" value="GAF domain-like"/>
    <property type="match status" value="1"/>
</dbReference>
<dbReference type="PANTHER" id="PTHR44757">
    <property type="entry name" value="DIGUANYLATE CYCLASE DGCP"/>
    <property type="match status" value="1"/>
</dbReference>
<dbReference type="InterPro" id="IPR013767">
    <property type="entry name" value="PAS_fold"/>
</dbReference>
<evidence type="ECO:0000259" key="4">
    <source>
        <dbReference type="PROSITE" id="PS50887"/>
    </source>
</evidence>